<proteinExistence type="predicted"/>
<dbReference type="PANTHER" id="PTHR20946:SF0">
    <property type="entry name" value="SANT AND BTB DOMAIN REGULATOR OF CLASS SWITCH RECOMBINATION"/>
    <property type="match status" value="1"/>
</dbReference>
<evidence type="ECO:0000256" key="2">
    <source>
        <dbReference type="ARBA" id="ARBA00023015"/>
    </source>
</evidence>
<comment type="subcellular location">
    <subcellularLocation>
        <location evidence="1">Nucleus</location>
    </subcellularLocation>
</comment>
<dbReference type="InterPro" id="IPR037249">
    <property type="entry name" value="TAFH/NHR1_dom_sf"/>
</dbReference>
<feature type="compositionally biased region" description="Low complexity" evidence="5">
    <location>
        <begin position="475"/>
        <end position="490"/>
    </location>
</feature>
<feature type="region of interest" description="Disordered" evidence="5">
    <location>
        <begin position="256"/>
        <end position="296"/>
    </location>
</feature>
<dbReference type="Proteomes" id="UP001562425">
    <property type="component" value="Unassembled WGS sequence"/>
</dbReference>
<evidence type="ECO:0000256" key="1">
    <source>
        <dbReference type="ARBA" id="ARBA00004123"/>
    </source>
</evidence>
<dbReference type="InterPro" id="IPR045902">
    <property type="entry name" value="SANBR-like"/>
</dbReference>
<gene>
    <name evidence="7" type="ORF">pipiens_017245</name>
</gene>
<dbReference type="SMART" id="SM00549">
    <property type="entry name" value="TAFH"/>
    <property type="match status" value="1"/>
</dbReference>
<sequence length="1135" mass="125438">MSNLTTRVASITISTDQTPANDVPATGQAPVVTTQQQPQQSATQSVVLTTGGQTAQQRNLIDNNKEKCRKFLTNLIERPKRHPKLVEKNVLMLIQELVDANVEPETFCERLVRLLNVSPKPCLVGFLKVSRPPLLRQSLVTKEITIEGINPPPANVAFSGSPLAQIRPVPKILVSQAAPRLQGLTPIRVLMTQSGMPTVNRIGQTTIRPATLVRLQTPLQQRAYLTTTQIRLNAGTTVGQTVIGQTMLKMPQALLPNQPAKSSDAPANNARDDSDVSKGVSKGGPSQGDDPVPKKRLRLSKLSVIVEEENGAKLKKVVPAKHQQVSPALKPQHVLPSPVEVTGDGMANKAIADNPRKRPSSSNVPTEEQQHPKRFKCVQCPKTYSNKDHHHPDHPDRGDSISMHDFLEFLKITCQVNDSFNSSKKNPPPFDYNQLARNELVNATVRPAENASPARQQGKKDDAQKKSFKKKSLSHGKAPPAAKPVATKQPESAVDVPKRNLDALLNEKLDEVLNEGILDSVLPIGTKPAVPIGMTKSIGSGGEASSPDVGGQSAGSSAKKTSLSAVGDVSQNFLIASSTNKIGARRKSSFSQLAIPDSRAEPEVIIHVCDEVKGTSRDFSCPQKLLISKMGYFADVTAGQRLEDMDISVHCDLQIFEWLMKWVKKDSMSQDEWPALDPSNVVPILVSASFLQMEPLLLDCLSFCHARLNEVVKASANLACLNDSIITRLAAMFTNLELEMVKDKKDRIAPRLWTKLIQSLCEIEPQALRGHYATLVGMFRCLRCAKYLTQTVSTFIHCVPQNIRLNRWGQLISSHVKDPAWNLTSYVASLHKELRSWRKVYWRLWGHCHFLYCAICDTHFAVYQMLWCQYHPEQPQFLGPAAEGRVTGPAGRYPCCGKQAYRYETLPGPTGCQYREHTVQADTDRDRAILQLAIHASEGGCLYETAPFKPPSTANQEPWWNGIGILPHRSRQGLLPSFHVDGDPHPSRANRKFIPRQMSQSVAESDTESDSEDADKSGTILSRSSSSSSDGGESEYSSPRSFRPKNAKCKPKMSYGRHWAGEMSARSNQDNQREFEERAMKQIISMVGKKTGGEQNQQYASYQQGGIFVKLEADWRESMKQKNLASVKAKPNAFK</sequence>
<evidence type="ECO:0000256" key="4">
    <source>
        <dbReference type="ARBA" id="ARBA00023242"/>
    </source>
</evidence>
<dbReference type="PROSITE" id="PS51119">
    <property type="entry name" value="TAFH"/>
    <property type="match status" value="1"/>
</dbReference>
<dbReference type="Pfam" id="PF07531">
    <property type="entry name" value="TAFH"/>
    <property type="match status" value="1"/>
</dbReference>
<evidence type="ECO:0000256" key="5">
    <source>
        <dbReference type="SAM" id="MobiDB-lite"/>
    </source>
</evidence>
<feature type="region of interest" description="Disordered" evidence="5">
    <location>
        <begin position="318"/>
        <end position="375"/>
    </location>
</feature>
<dbReference type="InterPro" id="IPR003894">
    <property type="entry name" value="TAFH_NHR1"/>
</dbReference>
<dbReference type="EMBL" id="JBEHCU010012152">
    <property type="protein sequence ID" value="KAL1375839.1"/>
    <property type="molecule type" value="Genomic_DNA"/>
</dbReference>
<feature type="region of interest" description="Disordered" evidence="5">
    <location>
        <begin position="1"/>
        <end position="39"/>
    </location>
</feature>
<evidence type="ECO:0000313" key="7">
    <source>
        <dbReference type="EMBL" id="KAL1375839.1"/>
    </source>
</evidence>
<dbReference type="Pfam" id="PF11822">
    <property type="entry name" value="BTB_SANBR"/>
    <property type="match status" value="1"/>
</dbReference>
<dbReference type="PANTHER" id="PTHR20946">
    <property type="entry name" value="SANT AND BTB DOMAIN REGULATOR OF CLASS SWITCH RECOMBINATION"/>
    <property type="match status" value="1"/>
</dbReference>
<feature type="compositionally biased region" description="Polar residues" evidence="5">
    <location>
        <begin position="1"/>
        <end position="20"/>
    </location>
</feature>
<accession>A0ABD1CHH0</accession>
<keyword evidence="3" id="KW-0804">Transcription</keyword>
<reference evidence="7 8" key="1">
    <citation type="submission" date="2024-05" db="EMBL/GenBank/DDBJ databases">
        <title>Culex pipiens pipiens assembly and annotation.</title>
        <authorList>
            <person name="Alout H."/>
            <person name="Durand T."/>
        </authorList>
    </citation>
    <scope>NUCLEOTIDE SEQUENCE [LARGE SCALE GENOMIC DNA]</scope>
    <source>
        <strain evidence="7">HA-2024</strain>
        <tissue evidence="7">Whole body</tissue>
    </source>
</reference>
<feature type="compositionally biased region" description="Low complexity" evidence="5">
    <location>
        <begin position="28"/>
        <end position="39"/>
    </location>
</feature>
<dbReference type="SUPFAM" id="SSF158553">
    <property type="entry name" value="TAFH domain-like"/>
    <property type="match status" value="1"/>
</dbReference>
<dbReference type="GO" id="GO:0005634">
    <property type="term" value="C:nucleus"/>
    <property type="evidence" value="ECO:0007669"/>
    <property type="project" value="UniProtKB-SubCell"/>
</dbReference>
<dbReference type="InterPro" id="IPR021777">
    <property type="entry name" value="SANBR_BTB"/>
</dbReference>
<feature type="compositionally biased region" description="Basic residues" evidence="5">
    <location>
        <begin position="1042"/>
        <end position="1051"/>
    </location>
</feature>
<evidence type="ECO:0000313" key="8">
    <source>
        <dbReference type="Proteomes" id="UP001562425"/>
    </source>
</evidence>
<keyword evidence="2" id="KW-0805">Transcription regulation</keyword>
<feature type="region of interest" description="Disordered" evidence="5">
    <location>
        <begin position="447"/>
        <end position="494"/>
    </location>
</feature>
<dbReference type="Gene3D" id="1.20.120.1110">
    <property type="entry name" value="TAFH/NHR1 domain"/>
    <property type="match status" value="1"/>
</dbReference>
<organism evidence="7 8">
    <name type="scientific">Culex pipiens pipiens</name>
    <name type="common">Northern house mosquito</name>
    <dbReference type="NCBI Taxonomy" id="38569"/>
    <lineage>
        <taxon>Eukaryota</taxon>
        <taxon>Metazoa</taxon>
        <taxon>Ecdysozoa</taxon>
        <taxon>Arthropoda</taxon>
        <taxon>Hexapoda</taxon>
        <taxon>Insecta</taxon>
        <taxon>Pterygota</taxon>
        <taxon>Neoptera</taxon>
        <taxon>Endopterygota</taxon>
        <taxon>Diptera</taxon>
        <taxon>Nematocera</taxon>
        <taxon>Culicoidea</taxon>
        <taxon>Culicidae</taxon>
        <taxon>Culicinae</taxon>
        <taxon>Culicini</taxon>
        <taxon>Culex</taxon>
        <taxon>Culex</taxon>
    </lineage>
</organism>
<feature type="region of interest" description="Disordered" evidence="5">
    <location>
        <begin position="535"/>
        <end position="558"/>
    </location>
</feature>
<name>A0ABD1CHH0_CULPP</name>
<keyword evidence="4" id="KW-0539">Nucleus</keyword>
<comment type="caution">
    <text evidence="7">The sequence shown here is derived from an EMBL/GenBank/DDBJ whole genome shotgun (WGS) entry which is preliminary data.</text>
</comment>
<dbReference type="AlphaFoldDB" id="A0ABD1CHH0"/>
<evidence type="ECO:0000256" key="3">
    <source>
        <dbReference type="ARBA" id="ARBA00023163"/>
    </source>
</evidence>
<evidence type="ECO:0000259" key="6">
    <source>
        <dbReference type="PROSITE" id="PS51119"/>
    </source>
</evidence>
<feature type="domain" description="TAFH" evidence="6">
    <location>
        <begin position="57"/>
        <end position="157"/>
    </location>
</feature>
<protein>
    <recommendedName>
        <fullName evidence="6">TAFH domain-containing protein</fullName>
    </recommendedName>
</protein>
<feature type="region of interest" description="Disordered" evidence="5">
    <location>
        <begin position="974"/>
        <end position="1053"/>
    </location>
</feature>
<keyword evidence="8" id="KW-1185">Reference proteome</keyword>
<feature type="compositionally biased region" description="Low complexity" evidence="5">
    <location>
        <begin position="1022"/>
        <end position="1038"/>
    </location>
</feature>